<dbReference type="Proteomes" id="UP000297598">
    <property type="component" value="Unassembled WGS sequence"/>
</dbReference>
<evidence type="ECO:0000313" key="4">
    <source>
        <dbReference type="EMBL" id="TGE18223.1"/>
    </source>
</evidence>
<proteinExistence type="predicted"/>
<evidence type="ECO:0000313" key="3">
    <source>
        <dbReference type="EMBL" id="SUM42971.1"/>
    </source>
</evidence>
<dbReference type="Proteomes" id="UP000254047">
    <property type="component" value="Unassembled WGS sequence"/>
</dbReference>
<dbReference type="InterPro" id="IPR013094">
    <property type="entry name" value="AB_hydrolase_3"/>
</dbReference>
<dbReference type="Pfam" id="PF07859">
    <property type="entry name" value="Abhydrolase_3"/>
    <property type="match status" value="1"/>
</dbReference>
<evidence type="ECO:0000313" key="5">
    <source>
        <dbReference type="Proteomes" id="UP000254047"/>
    </source>
</evidence>
<sequence>MKKRLLSVMTSGILGFLAYIRVKEKRSYQSYLREKFIRMSGMKKTFENVDDAKKALEATKDITAGKYGGTSYEFEHDVRIKDWHGSLTYILNDKRDRQQKIVLYVHGGAWFQDPLEEHFQFIDKLAGELNAKIVMPVYPKVPHRDYRTTFQLLKELYEKQLMLVDSASQITIMGDSAGGQITLSFAQYIKETTQLQQPGHLVLVSPVLDATFSNPEAKEYEKIDPMLGIDGSKYFIELWAGNLPIEDYKISPINGDLEGLGRISIFIGTKETLYPDAVKLSKMLSEKGIDHDFTSGYNLFHIYPVFPLPEQQKFFEQLKKIIK</sequence>
<dbReference type="PANTHER" id="PTHR48081">
    <property type="entry name" value="AB HYDROLASE SUPERFAMILY PROTEIN C4A8.06C"/>
    <property type="match status" value="1"/>
</dbReference>
<reference evidence="3 5" key="1">
    <citation type="submission" date="2018-06" db="EMBL/GenBank/DDBJ databases">
        <authorList>
            <consortium name="Pathogen Informatics"/>
            <person name="Doyle S."/>
        </authorList>
    </citation>
    <scope>NUCLEOTIDE SEQUENCE [LARGE SCALE GENOMIC DNA]</scope>
    <source>
        <strain evidence="3 5">NCTC13830</strain>
    </source>
</reference>
<dbReference type="EC" id="3.1.1.83" evidence="3"/>
<protein>
    <submittedName>
        <fullName evidence="4">Alpha/beta hydrolase</fullName>
    </submittedName>
    <submittedName>
        <fullName evidence="3">Esterase</fullName>
        <ecNumber evidence="3">3.1.1.83</ecNumber>
    </submittedName>
</protein>
<accession>A0A380FYV2</accession>
<feature type="domain" description="Alpha/beta hydrolase fold-3" evidence="2">
    <location>
        <begin position="102"/>
        <end position="302"/>
    </location>
</feature>
<keyword evidence="1 3" id="KW-0378">Hydrolase</keyword>
<evidence type="ECO:0000256" key="1">
    <source>
        <dbReference type="ARBA" id="ARBA00022801"/>
    </source>
</evidence>
<dbReference type="PANTHER" id="PTHR48081:SF8">
    <property type="entry name" value="ALPHA_BETA HYDROLASE FOLD-3 DOMAIN-CONTAINING PROTEIN-RELATED"/>
    <property type="match status" value="1"/>
</dbReference>
<dbReference type="InterPro" id="IPR029058">
    <property type="entry name" value="AB_hydrolase_fold"/>
</dbReference>
<dbReference type="GO" id="GO:0016787">
    <property type="term" value="F:hydrolase activity"/>
    <property type="evidence" value="ECO:0007669"/>
    <property type="project" value="UniProtKB-KW"/>
</dbReference>
<dbReference type="AlphaFoldDB" id="A0A380FYV2"/>
<keyword evidence="6" id="KW-1185">Reference proteome</keyword>
<dbReference type="RefSeq" id="WP_103297924.1">
    <property type="nucleotide sequence ID" value="NZ_PPQT01000042.1"/>
</dbReference>
<dbReference type="InterPro" id="IPR050300">
    <property type="entry name" value="GDXG_lipolytic_enzyme"/>
</dbReference>
<dbReference type="OrthoDB" id="9815425at2"/>
<evidence type="ECO:0000313" key="6">
    <source>
        <dbReference type="Proteomes" id="UP000297598"/>
    </source>
</evidence>
<evidence type="ECO:0000259" key="2">
    <source>
        <dbReference type="Pfam" id="PF07859"/>
    </source>
</evidence>
<dbReference type="EMBL" id="SRLS01000005">
    <property type="protein sequence ID" value="TGE18223.1"/>
    <property type="molecule type" value="Genomic_DNA"/>
</dbReference>
<reference evidence="4 6" key="2">
    <citation type="submission" date="2019-04" db="EMBL/GenBank/DDBJ databases">
        <title>Genomic characterization of Staphylococcus petrasii strains.</title>
        <authorList>
            <person name="Vrbovska V."/>
            <person name="Kovarovic V."/>
            <person name="Maslanova I."/>
            <person name="Indrakova A."/>
            <person name="Petras P."/>
            <person name="Sedo O."/>
            <person name="Svec P."/>
            <person name="Fisarova L."/>
            <person name="Sedlacek I."/>
            <person name="Doskar J."/>
            <person name="Pantucek R."/>
        </authorList>
    </citation>
    <scope>NUCLEOTIDE SEQUENCE [LARGE SCALE GENOMIC DNA]</scope>
    <source>
        <strain evidence="4 6">P5404</strain>
    </source>
</reference>
<dbReference type="SUPFAM" id="SSF53474">
    <property type="entry name" value="alpha/beta-Hydrolases"/>
    <property type="match status" value="1"/>
</dbReference>
<dbReference type="EMBL" id="UHDO01000001">
    <property type="protein sequence ID" value="SUM42971.1"/>
    <property type="molecule type" value="Genomic_DNA"/>
</dbReference>
<gene>
    <name evidence="3" type="primary">mlhB_1</name>
    <name evidence="4" type="ORF">BJR09_04645</name>
    <name evidence="3" type="ORF">NCTC13830_00495</name>
</gene>
<dbReference type="Gene3D" id="3.40.50.1820">
    <property type="entry name" value="alpha/beta hydrolase"/>
    <property type="match status" value="1"/>
</dbReference>
<name>A0A380FYV2_9STAP</name>
<organism evidence="3 5">
    <name type="scientific">Staphylococcus petrasii</name>
    <dbReference type="NCBI Taxonomy" id="1276936"/>
    <lineage>
        <taxon>Bacteria</taxon>
        <taxon>Bacillati</taxon>
        <taxon>Bacillota</taxon>
        <taxon>Bacilli</taxon>
        <taxon>Bacillales</taxon>
        <taxon>Staphylococcaceae</taxon>
        <taxon>Staphylococcus</taxon>
    </lineage>
</organism>